<evidence type="ECO:0000256" key="1">
    <source>
        <dbReference type="SAM" id="Phobius"/>
    </source>
</evidence>
<sequence>MAFIMDWLSKVLAFILLAAVVDMLLPTSQFQKYARVVMGLLLLLVMLNPMWSLFSVDIEQELYDWVAKQAKDEKLEQELTVKQDHLESTKQLYILKNTEQQLRTQVENELKNQFQKQIIDLNIEVHKWGEYTPADIAQVDVYMASIHAKESSTTIDEVVIDPPSKRNMDRKEDQLLVDFLSKKWNIPTEQLNIHMVEEGDSLE</sequence>
<proteinExistence type="predicted"/>
<keyword evidence="1" id="KW-1133">Transmembrane helix</keyword>
<feature type="transmembrane region" description="Helical" evidence="1">
    <location>
        <begin position="36"/>
        <end position="54"/>
    </location>
</feature>
<dbReference type="NCBIfam" id="TIGR02896">
    <property type="entry name" value="spore_III_AF"/>
    <property type="match status" value="1"/>
</dbReference>
<keyword evidence="3" id="KW-1185">Reference proteome</keyword>
<gene>
    <name evidence="2" type="primary">spoIIIAF</name>
    <name evidence="2" type="ORF">WDJ61_12060</name>
</gene>
<dbReference type="Proteomes" id="UP001387364">
    <property type="component" value="Chromosome"/>
</dbReference>
<protein>
    <submittedName>
        <fullName evidence="2">Stage III sporulation protein AF</fullName>
    </submittedName>
</protein>
<reference evidence="2 3" key="1">
    <citation type="submission" date="2024-02" db="EMBL/GenBank/DDBJ databases">
        <title>Seven novel Bacillus-like species.</title>
        <authorList>
            <person name="Liu G."/>
        </authorList>
    </citation>
    <scope>NUCLEOTIDE SEQUENCE [LARGE SCALE GENOMIC DNA]</scope>
    <source>
        <strain evidence="2 3">FJAT-52991</strain>
    </source>
</reference>
<accession>A0ABZ2N3S7</accession>
<dbReference type="InterPro" id="IPR014245">
    <property type="entry name" value="Spore_III_AF"/>
</dbReference>
<dbReference type="Pfam" id="PF09581">
    <property type="entry name" value="Spore_III_AF"/>
    <property type="match status" value="1"/>
</dbReference>
<evidence type="ECO:0000313" key="3">
    <source>
        <dbReference type="Proteomes" id="UP001387364"/>
    </source>
</evidence>
<dbReference type="EMBL" id="CP147404">
    <property type="protein sequence ID" value="WXB91995.1"/>
    <property type="molecule type" value="Genomic_DNA"/>
</dbReference>
<name>A0ABZ2N3S7_9BACI</name>
<keyword evidence="1" id="KW-0472">Membrane</keyword>
<dbReference type="RefSeq" id="WP_338750030.1">
    <property type="nucleotide sequence ID" value="NZ_CP147404.1"/>
</dbReference>
<evidence type="ECO:0000313" key="2">
    <source>
        <dbReference type="EMBL" id="WXB91995.1"/>
    </source>
</evidence>
<organism evidence="2 3">
    <name type="scientific">Bacillus kandeliae</name>
    <dbReference type="NCBI Taxonomy" id="3129297"/>
    <lineage>
        <taxon>Bacteria</taxon>
        <taxon>Bacillati</taxon>
        <taxon>Bacillota</taxon>
        <taxon>Bacilli</taxon>
        <taxon>Bacillales</taxon>
        <taxon>Bacillaceae</taxon>
        <taxon>Bacillus</taxon>
    </lineage>
</organism>
<keyword evidence="1" id="KW-0812">Transmembrane</keyword>